<dbReference type="HOGENOM" id="CLU_2222847_0_0_1"/>
<gene>
    <name evidence="2" type="ORF">BofuT4_P019640.1</name>
</gene>
<evidence type="ECO:0000313" key="2">
    <source>
        <dbReference type="EMBL" id="CCD51658.1"/>
    </source>
</evidence>
<dbReference type="InParanoid" id="G2YIX1"/>
<reference evidence="3" key="1">
    <citation type="journal article" date="2011" name="PLoS Genet.">
        <title>Genomic analysis of the necrotrophic fungal pathogens Sclerotinia sclerotiorum and Botrytis cinerea.</title>
        <authorList>
            <person name="Amselem J."/>
            <person name="Cuomo C.A."/>
            <person name="van Kan J.A."/>
            <person name="Viaud M."/>
            <person name="Benito E.P."/>
            <person name="Couloux A."/>
            <person name="Coutinho P.M."/>
            <person name="de Vries R.P."/>
            <person name="Dyer P.S."/>
            <person name="Fillinger S."/>
            <person name="Fournier E."/>
            <person name="Gout L."/>
            <person name="Hahn M."/>
            <person name="Kohn L."/>
            <person name="Lapalu N."/>
            <person name="Plummer K.M."/>
            <person name="Pradier J.M."/>
            <person name="Quevillon E."/>
            <person name="Sharon A."/>
            <person name="Simon A."/>
            <person name="ten Have A."/>
            <person name="Tudzynski B."/>
            <person name="Tudzynski P."/>
            <person name="Wincker P."/>
            <person name="Andrew M."/>
            <person name="Anthouard V."/>
            <person name="Beever R.E."/>
            <person name="Beffa R."/>
            <person name="Benoit I."/>
            <person name="Bouzid O."/>
            <person name="Brault B."/>
            <person name="Chen Z."/>
            <person name="Choquer M."/>
            <person name="Collemare J."/>
            <person name="Cotton P."/>
            <person name="Danchin E.G."/>
            <person name="Da Silva C."/>
            <person name="Gautier A."/>
            <person name="Giraud C."/>
            <person name="Giraud T."/>
            <person name="Gonzalez C."/>
            <person name="Grossetete S."/>
            <person name="Guldener U."/>
            <person name="Henrissat B."/>
            <person name="Howlett B.J."/>
            <person name="Kodira C."/>
            <person name="Kretschmer M."/>
            <person name="Lappartient A."/>
            <person name="Leroch M."/>
            <person name="Levis C."/>
            <person name="Mauceli E."/>
            <person name="Neuveglise C."/>
            <person name="Oeser B."/>
            <person name="Pearson M."/>
            <person name="Poulain J."/>
            <person name="Poussereau N."/>
            <person name="Quesneville H."/>
            <person name="Rascle C."/>
            <person name="Schumacher J."/>
            <person name="Segurens B."/>
            <person name="Sexton A."/>
            <person name="Silva E."/>
            <person name="Sirven C."/>
            <person name="Soanes D.M."/>
            <person name="Talbot N.J."/>
            <person name="Templeton M."/>
            <person name="Yandava C."/>
            <person name="Yarden O."/>
            <person name="Zeng Q."/>
            <person name="Rollins J.A."/>
            <person name="Lebrun M.H."/>
            <person name="Dickman M."/>
        </authorList>
    </citation>
    <scope>NUCLEOTIDE SEQUENCE [LARGE SCALE GENOMIC DNA]</scope>
    <source>
        <strain evidence="3">T4</strain>
    </source>
</reference>
<feature type="compositionally biased region" description="Polar residues" evidence="1">
    <location>
        <begin position="1"/>
        <end position="13"/>
    </location>
</feature>
<dbReference type="AlphaFoldDB" id="G2YIX1"/>
<dbReference type="Proteomes" id="UP000008177">
    <property type="component" value="Unplaced contigs"/>
</dbReference>
<accession>G2YIX1</accession>
<sequence length="106" mass="12369">MHNFQSANQTSAPPIQEFIPTPQHQTSNPHTYQHVFFLFRKPSIPTTIAQSNIKGVLRTMHKKDAILLFQTRAQRKISSSGTFRLTENEVEENTTQTQHQEIWYIF</sequence>
<evidence type="ECO:0000256" key="1">
    <source>
        <dbReference type="SAM" id="MobiDB-lite"/>
    </source>
</evidence>
<feature type="region of interest" description="Disordered" evidence="1">
    <location>
        <begin position="1"/>
        <end position="26"/>
    </location>
</feature>
<organism evidence="2 3">
    <name type="scientific">Botryotinia fuckeliana (strain T4)</name>
    <name type="common">Noble rot fungus</name>
    <name type="synonym">Botrytis cinerea</name>
    <dbReference type="NCBI Taxonomy" id="999810"/>
    <lineage>
        <taxon>Eukaryota</taxon>
        <taxon>Fungi</taxon>
        <taxon>Dikarya</taxon>
        <taxon>Ascomycota</taxon>
        <taxon>Pezizomycotina</taxon>
        <taxon>Leotiomycetes</taxon>
        <taxon>Helotiales</taxon>
        <taxon>Sclerotiniaceae</taxon>
        <taxon>Botrytis</taxon>
    </lineage>
</organism>
<dbReference type="EMBL" id="FQ790337">
    <property type="protein sequence ID" value="CCD51658.1"/>
    <property type="molecule type" value="Genomic_DNA"/>
</dbReference>
<evidence type="ECO:0000313" key="3">
    <source>
        <dbReference type="Proteomes" id="UP000008177"/>
    </source>
</evidence>
<proteinExistence type="predicted"/>
<protein>
    <submittedName>
        <fullName evidence="2">Uncharacterized protein</fullName>
    </submittedName>
</protein>
<name>G2YIX1_BOTF4</name>